<evidence type="ECO:0000259" key="7">
    <source>
        <dbReference type="PROSITE" id="PS50198"/>
    </source>
</evidence>
<reference evidence="8 9" key="1">
    <citation type="journal article" date="2017" name="Int. J. Syst. Evol. Microbiol.">
        <title>Bacillus mangrovi sp. nov., isolated from a sediment sample from a mangrove forest.</title>
        <authorList>
            <person name="Gupta V."/>
            <person name="Singh P.K."/>
            <person name="Korpole S."/>
            <person name="Tanuku N.R.S."/>
            <person name="Pinnaka A.K."/>
        </authorList>
    </citation>
    <scope>NUCLEOTIDE SEQUENCE [LARGE SCALE GENOMIC DNA]</scope>
    <source>
        <strain evidence="8 9">KCTC 33872</strain>
    </source>
</reference>
<comment type="catalytic activity">
    <reaction evidence="1">
        <text>[protein]-peptidylproline (omega=180) = [protein]-peptidylproline (omega=0)</text>
        <dbReference type="Rhea" id="RHEA:16237"/>
        <dbReference type="Rhea" id="RHEA-COMP:10747"/>
        <dbReference type="Rhea" id="RHEA-COMP:10748"/>
        <dbReference type="ChEBI" id="CHEBI:83833"/>
        <dbReference type="ChEBI" id="CHEBI:83834"/>
        <dbReference type="EC" id="5.2.1.8"/>
    </reaction>
</comment>
<evidence type="ECO:0000256" key="5">
    <source>
        <dbReference type="ARBA" id="ARBA00023235"/>
    </source>
</evidence>
<keyword evidence="5 6" id="KW-0413">Isomerase</keyword>
<protein>
    <recommendedName>
        <fullName evidence="2">peptidylprolyl isomerase</fullName>
        <ecNumber evidence="2">5.2.1.8</ecNumber>
    </recommendedName>
</protein>
<dbReference type="PANTHER" id="PTHR47245">
    <property type="entry name" value="PEPTIDYLPROLYL ISOMERASE"/>
    <property type="match status" value="1"/>
</dbReference>
<name>A0A7X2S7R9_9BACI</name>
<evidence type="ECO:0000313" key="9">
    <source>
        <dbReference type="Proteomes" id="UP000434639"/>
    </source>
</evidence>
<dbReference type="Gene3D" id="3.10.50.40">
    <property type="match status" value="1"/>
</dbReference>
<dbReference type="SUPFAM" id="SSF109998">
    <property type="entry name" value="Triger factor/SurA peptide-binding domain-like"/>
    <property type="match status" value="1"/>
</dbReference>
<dbReference type="Proteomes" id="UP000434639">
    <property type="component" value="Unassembled WGS sequence"/>
</dbReference>
<gene>
    <name evidence="8" type="ORF">GKZ89_17685</name>
</gene>
<feature type="domain" description="PpiC" evidence="7">
    <location>
        <begin position="152"/>
        <end position="241"/>
    </location>
</feature>
<dbReference type="InterPro" id="IPR046357">
    <property type="entry name" value="PPIase_dom_sf"/>
</dbReference>
<keyword evidence="3" id="KW-0732">Signal</keyword>
<dbReference type="Gene3D" id="1.10.4030.10">
    <property type="entry name" value="Porin chaperone SurA, peptide-binding domain"/>
    <property type="match status" value="1"/>
</dbReference>
<dbReference type="InterPro" id="IPR000297">
    <property type="entry name" value="PPIase_PpiC"/>
</dbReference>
<dbReference type="OrthoDB" id="2677468at2"/>
<dbReference type="RefSeq" id="WP_155113732.1">
    <property type="nucleotide sequence ID" value="NZ_WMIB01000025.1"/>
</dbReference>
<evidence type="ECO:0000256" key="3">
    <source>
        <dbReference type="ARBA" id="ARBA00022729"/>
    </source>
</evidence>
<dbReference type="PROSITE" id="PS50198">
    <property type="entry name" value="PPIC_PPIASE_2"/>
    <property type="match status" value="1"/>
</dbReference>
<sequence>MNKRALLFTCIGLLLLNIGTVIFFTAKKEPDSSAEAVAEVGGTDITREDWLAMLEERYGKETLEQMVNSQVVQELSEKYNVTADEETVNRELTMFKLSSNTTESESAENDRQWREQIRYSILLEKLLTRDVNVPEDEVQKYYDAHKDEYSFEAAYHLSHIAVKSESQAEEIIKELDEGSSFETMAEEFASADVQQGELGFVSKGSGAPEAYLEAAAKLDKGSYSRTPVQTADGFAVLFLEEKIKGRTYSYNEVKDQIKRQLALEQMEGSVTVRPLWKEAEAEWFYGQKD</sequence>
<dbReference type="InterPro" id="IPR050245">
    <property type="entry name" value="PrsA_foldase"/>
</dbReference>
<proteinExistence type="predicted"/>
<dbReference type="AlphaFoldDB" id="A0A7X2S7R9"/>
<evidence type="ECO:0000256" key="6">
    <source>
        <dbReference type="PROSITE-ProRule" id="PRU00278"/>
    </source>
</evidence>
<dbReference type="EC" id="5.2.1.8" evidence="2"/>
<dbReference type="GO" id="GO:0003755">
    <property type="term" value="F:peptidyl-prolyl cis-trans isomerase activity"/>
    <property type="evidence" value="ECO:0007669"/>
    <property type="project" value="UniProtKB-KW"/>
</dbReference>
<evidence type="ECO:0000256" key="1">
    <source>
        <dbReference type="ARBA" id="ARBA00000971"/>
    </source>
</evidence>
<evidence type="ECO:0000256" key="2">
    <source>
        <dbReference type="ARBA" id="ARBA00013194"/>
    </source>
</evidence>
<dbReference type="PANTHER" id="PTHR47245:SF1">
    <property type="entry name" value="FOLDASE PROTEIN PRSA"/>
    <property type="match status" value="1"/>
</dbReference>
<dbReference type="Pfam" id="PF13145">
    <property type="entry name" value="Rotamase_2"/>
    <property type="match status" value="1"/>
</dbReference>
<evidence type="ECO:0000256" key="4">
    <source>
        <dbReference type="ARBA" id="ARBA00023110"/>
    </source>
</evidence>
<dbReference type="InterPro" id="IPR027304">
    <property type="entry name" value="Trigger_fact/SurA_dom_sf"/>
</dbReference>
<organism evidence="8 9">
    <name type="scientific">Metabacillus mangrovi</name>
    <dbReference type="NCBI Taxonomy" id="1491830"/>
    <lineage>
        <taxon>Bacteria</taxon>
        <taxon>Bacillati</taxon>
        <taxon>Bacillota</taxon>
        <taxon>Bacilli</taxon>
        <taxon>Bacillales</taxon>
        <taxon>Bacillaceae</taxon>
        <taxon>Metabacillus</taxon>
    </lineage>
</organism>
<dbReference type="SUPFAM" id="SSF54534">
    <property type="entry name" value="FKBP-like"/>
    <property type="match status" value="1"/>
</dbReference>
<comment type="caution">
    <text evidence="8">The sequence shown here is derived from an EMBL/GenBank/DDBJ whole genome shotgun (WGS) entry which is preliminary data.</text>
</comment>
<dbReference type="EMBL" id="WMIB01000025">
    <property type="protein sequence ID" value="MTH55233.1"/>
    <property type="molecule type" value="Genomic_DNA"/>
</dbReference>
<accession>A0A7X2S7R9</accession>
<keyword evidence="9" id="KW-1185">Reference proteome</keyword>
<keyword evidence="4 6" id="KW-0697">Rotamase</keyword>
<evidence type="ECO:0000313" key="8">
    <source>
        <dbReference type="EMBL" id="MTH55233.1"/>
    </source>
</evidence>